<dbReference type="SUPFAM" id="SSF51419">
    <property type="entry name" value="PLP-binding barrel"/>
    <property type="match status" value="1"/>
</dbReference>
<feature type="transmembrane region" description="Helical" evidence="4">
    <location>
        <begin position="503"/>
        <end position="522"/>
    </location>
</feature>
<comment type="catalytic activity">
    <reaction evidence="1">
        <text>a 1,2-diacyl-sn-glycero-3-phospho-(1D-myo-inositol-3-phosphate) + H2O = a 1,2-diacyl-sn-glycero-3-phospho-(1D-myo-inositol) + phosphate</text>
        <dbReference type="Rhea" id="RHEA:12316"/>
        <dbReference type="ChEBI" id="CHEBI:15377"/>
        <dbReference type="ChEBI" id="CHEBI:43474"/>
        <dbReference type="ChEBI" id="CHEBI:57880"/>
        <dbReference type="ChEBI" id="CHEBI:58088"/>
        <dbReference type="EC" id="3.1.3.64"/>
    </reaction>
    <physiologicalReaction direction="left-to-right" evidence="1">
        <dbReference type="Rhea" id="RHEA:12317"/>
    </physiologicalReaction>
</comment>
<dbReference type="NCBIfam" id="TIGR00044">
    <property type="entry name" value="YggS family pyridoxal phosphate-dependent enzyme"/>
    <property type="match status" value="1"/>
</dbReference>
<dbReference type="HAMAP" id="MF_02087">
    <property type="entry name" value="PLP_homeostasis"/>
    <property type="match status" value="1"/>
</dbReference>
<dbReference type="Pfam" id="PF02383">
    <property type="entry name" value="Syja_N"/>
    <property type="match status" value="1"/>
</dbReference>
<dbReference type="PROSITE" id="PS50275">
    <property type="entry name" value="SAC"/>
    <property type="match status" value="1"/>
</dbReference>
<accession>A0ABR1AML1</accession>
<keyword evidence="4" id="KW-0812">Transmembrane</keyword>
<gene>
    <name evidence="6" type="ORF">RUM44_002358</name>
</gene>
<dbReference type="CDD" id="cd06822">
    <property type="entry name" value="PLPDE_III_YBL036c_euk"/>
    <property type="match status" value="1"/>
</dbReference>
<evidence type="ECO:0000256" key="3">
    <source>
        <dbReference type="HAMAP-Rule" id="MF_03225"/>
    </source>
</evidence>
<keyword evidence="3" id="KW-0663">Pyridoxal phosphate</keyword>
<dbReference type="Proteomes" id="UP001359485">
    <property type="component" value="Unassembled WGS sequence"/>
</dbReference>
<dbReference type="InterPro" id="IPR011078">
    <property type="entry name" value="PyrdxlP_homeostasis"/>
</dbReference>
<sequence length="761" mass="86598">MLGSSDGFIRIDRVTQELKFSVHKSEIPTTAQNKEIFGVIGTIKLIAGNYLIVATGREKIGTINGQSIWIVTSTEVIPYTKTNLHLNEKQITYNGIFLSMIQSVLKTPYLYFSYSYDLTHTLQRLQHTSPEFVKMSLSERADARFLWNKHLLQEFSHYEEFSKYCLSLLQGFISINHCTVNGNSFKWTLISRRSILRAGARLFTRGVDIQGNVANFVETEQIVEYNYCKGSFVQTRGSVPLFWHQLPTLKYKPKPKLIVTDQHGHAFQRHMESQVFHYGKQVLINLIDHVGAEELLEKAFKHQTENLENSNIRYEAFDFHHECRKMRYDRLSVLIDRLAHEQDEFSYFLINSDGVVLSEQEGIFRTNCIDCLDRTNVVQSLLAQRNLTLILQKLCILRPGQTVHEQPGLEVLFKNVWADNADAISIQYSGTPALKTDFTRTGKRTHLGILKDGVNSLTRYYKNNFADGFRQDSLDLFIGNYVIQDGEGISVVCPLEKHKGWKYFTFPLVLLVAVSMFCANAISPAEYTTETLLYLLFWGSMIAGTLTTIFNYVSKTKPKEYIIDAYKCGQLHFGENYVQELVEKAQDKELVDACPDIKWHFIGHLQRNKVTKLLAIPNLFVIETVDSEKLADALDLGMKKIYGDKGNKLNIFIQVNTSGEEAKSGCAPDDVVKLINHVINTCTHLNVMGLMTIGKYNNYDAQVGINPDFECLVNCWASVCQHLNVDRNSFEISMGMSGDFEHAVECGATNVRVGSLIFGER</sequence>
<comment type="similarity">
    <text evidence="3">Belongs to the pyridoxal phosphate-binding protein YggS/PROSC family.</text>
</comment>
<name>A0ABR1AML1_POLSC</name>
<comment type="function">
    <text evidence="3">Pyridoxal 5'-phosphate (PLP)-binding protein, which may be involved in intracellular homeostatic regulation of pyridoxal 5'-phosphate (PLP), the active form of vitamin B6.</text>
</comment>
<protein>
    <recommendedName>
        <fullName evidence="3">Pyridoxal phosphate homeostasis protein</fullName>
        <shortName evidence="3">PLP homeostasis protein</shortName>
    </recommendedName>
</protein>
<feature type="modified residue" description="N6-(pyridoxal phosphate)lysine" evidence="3">
    <location>
        <position position="555"/>
    </location>
</feature>
<evidence type="ECO:0000259" key="5">
    <source>
        <dbReference type="PROSITE" id="PS50275"/>
    </source>
</evidence>
<organism evidence="6 7">
    <name type="scientific">Polyplax serrata</name>
    <name type="common">Common mouse louse</name>
    <dbReference type="NCBI Taxonomy" id="468196"/>
    <lineage>
        <taxon>Eukaryota</taxon>
        <taxon>Metazoa</taxon>
        <taxon>Ecdysozoa</taxon>
        <taxon>Arthropoda</taxon>
        <taxon>Hexapoda</taxon>
        <taxon>Insecta</taxon>
        <taxon>Pterygota</taxon>
        <taxon>Neoptera</taxon>
        <taxon>Paraneoptera</taxon>
        <taxon>Psocodea</taxon>
        <taxon>Troctomorpha</taxon>
        <taxon>Phthiraptera</taxon>
        <taxon>Anoplura</taxon>
        <taxon>Polyplacidae</taxon>
        <taxon>Polyplax</taxon>
    </lineage>
</organism>
<dbReference type="PANTHER" id="PTHR45662">
    <property type="entry name" value="PHOSPHATIDYLINOSITIDE PHOSPHATASE SAC1"/>
    <property type="match status" value="1"/>
</dbReference>
<evidence type="ECO:0000256" key="2">
    <source>
        <dbReference type="ARBA" id="ARBA00036807"/>
    </source>
</evidence>
<dbReference type="EMBL" id="JAWJWF010000047">
    <property type="protein sequence ID" value="KAK6622546.1"/>
    <property type="molecule type" value="Genomic_DNA"/>
</dbReference>
<keyword evidence="4" id="KW-1133">Transmembrane helix</keyword>
<dbReference type="PROSITE" id="PS01211">
    <property type="entry name" value="UPF0001"/>
    <property type="match status" value="1"/>
</dbReference>
<evidence type="ECO:0000256" key="1">
    <source>
        <dbReference type="ARBA" id="ARBA00036631"/>
    </source>
</evidence>
<keyword evidence="7" id="KW-1185">Reference proteome</keyword>
<evidence type="ECO:0000313" key="7">
    <source>
        <dbReference type="Proteomes" id="UP001359485"/>
    </source>
</evidence>
<keyword evidence="4" id="KW-0472">Membrane</keyword>
<comment type="caution">
    <text evidence="6">The sequence shown here is derived from an EMBL/GenBank/DDBJ whole genome shotgun (WGS) entry which is preliminary data.</text>
</comment>
<feature type="domain" description="SAC" evidence="5">
    <location>
        <begin position="101"/>
        <end position="430"/>
    </location>
</feature>
<feature type="transmembrane region" description="Helical" evidence="4">
    <location>
        <begin position="534"/>
        <end position="553"/>
    </location>
</feature>
<dbReference type="PANTHER" id="PTHR45662:SF2">
    <property type="entry name" value="PHOSPHATIDYLINOSITOL-3-PHOSPHATASE SAC1"/>
    <property type="match status" value="1"/>
</dbReference>
<reference evidence="6 7" key="1">
    <citation type="submission" date="2023-09" db="EMBL/GenBank/DDBJ databases">
        <title>Genomes of two closely related lineages of the louse Polyplax serrata with different host specificities.</title>
        <authorList>
            <person name="Martinu J."/>
            <person name="Tarabai H."/>
            <person name="Stefka J."/>
            <person name="Hypsa V."/>
        </authorList>
    </citation>
    <scope>NUCLEOTIDE SEQUENCE [LARGE SCALE GENOMIC DNA]</scope>
    <source>
        <strain evidence="6">98ZLc_SE</strain>
    </source>
</reference>
<dbReference type="InterPro" id="IPR002013">
    <property type="entry name" value="SAC_dom"/>
</dbReference>
<dbReference type="InterPro" id="IPR029066">
    <property type="entry name" value="PLP-binding_barrel"/>
</dbReference>
<comment type="catalytic activity">
    <reaction evidence="2">
        <text>a 1,2-diacyl-sn-glycero-3-phospho-(1D-myo-inositol 4-phosphate) + H2O = a 1,2-diacyl-sn-glycero-3-phospho-(1D-myo-inositol) + phosphate</text>
        <dbReference type="Rhea" id="RHEA:55652"/>
        <dbReference type="ChEBI" id="CHEBI:15377"/>
        <dbReference type="ChEBI" id="CHEBI:43474"/>
        <dbReference type="ChEBI" id="CHEBI:57880"/>
        <dbReference type="ChEBI" id="CHEBI:58178"/>
    </reaction>
    <physiologicalReaction direction="left-to-right" evidence="2">
        <dbReference type="Rhea" id="RHEA:55653"/>
    </physiologicalReaction>
</comment>
<dbReference type="Gene3D" id="3.20.20.10">
    <property type="entry name" value="Alanine racemase"/>
    <property type="match status" value="1"/>
</dbReference>
<evidence type="ECO:0000313" key="6">
    <source>
        <dbReference type="EMBL" id="KAK6622546.1"/>
    </source>
</evidence>
<proteinExistence type="inferred from homology"/>
<evidence type="ECO:0000256" key="4">
    <source>
        <dbReference type="SAM" id="Phobius"/>
    </source>
</evidence>